<evidence type="ECO:0000313" key="2">
    <source>
        <dbReference type="EMBL" id="AYF97727.1"/>
    </source>
</evidence>
<dbReference type="OrthoDB" id="9795199at2"/>
<dbReference type="PANTHER" id="PTHR43610:SF1">
    <property type="entry name" value="N-ACETYLTRANSFERASE DOMAIN-CONTAINING PROTEIN"/>
    <property type="match status" value="1"/>
</dbReference>
<gene>
    <name evidence="2" type="ORF">D7I47_05310</name>
</gene>
<dbReference type="SUPFAM" id="SSF55729">
    <property type="entry name" value="Acyl-CoA N-acyltransferases (Nat)"/>
    <property type="match status" value="1"/>
</dbReference>
<feature type="domain" description="N-acetyltransferase" evidence="1">
    <location>
        <begin position="17"/>
        <end position="158"/>
    </location>
</feature>
<dbReference type="PANTHER" id="PTHR43610">
    <property type="entry name" value="BLL6696 PROTEIN"/>
    <property type="match status" value="1"/>
</dbReference>
<dbReference type="KEGG" id="lyd:D7I47_05310"/>
<dbReference type="EMBL" id="CP032630">
    <property type="protein sequence ID" value="AYF97727.1"/>
    <property type="molecule type" value="Genomic_DNA"/>
</dbReference>
<dbReference type="RefSeq" id="WP_120762076.1">
    <property type="nucleotide sequence ID" value="NZ_CP032630.1"/>
</dbReference>
<proteinExistence type="predicted"/>
<reference evidence="3" key="1">
    <citation type="submission" date="2018-09" db="EMBL/GenBank/DDBJ databases">
        <title>Genome sequencing of strain 2DFWR-13.</title>
        <authorList>
            <person name="Heo J."/>
            <person name="Kim S.-J."/>
            <person name="Kwon S.-W."/>
        </authorList>
    </citation>
    <scope>NUCLEOTIDE SEQUENCE [LARGE SCALE GENOMIC DNA]</scope>
    <source>
        <strain evidence="3">2DFWR-13</strain>
    </source>
</reference>
<evidence type="ECO:0000259" key="1">
    <source>
        <dbReference type="Pfam" id="PF13302"/>
    </source>
</evidence>
<dbReference type="Pfam" id="PF13302">
    <property type="entry name" value="Acetyltransf_3"/>
    <property type="match status" value="1"/>
</dbReference>
<keyword evidence="2" id="KW-0808">Transferase</keyword>
<name>A0A387B5Y0_9MICO</name>
<dbReference type="Proteomes" id="UP000278886">
    <property type="component" value="Chromosome"/>
</dbReference>
<accession>A0A387B5Y0</accession>
<evidence type="ECO:0000313" key="3">
    <source>
        <dbReference type="Proteomes" id="UP000278886"/>
    </source>
</evidence>
<dbReference type="AlphaFoldDB" id="A0A387B5Y0"/>
<dbReference type="Gene3D" id="3.40.630.30">
    <property type="match status" value="1"/>
</dbReference>
<organism evidence="2 3">
    <name type="scientific">Protaetiibacter intestinalis</name>
    <dbReference type="NCBI Taxonomy" id="2419774"/>
    <lineage>
        <taxon>Bacteria</taxon>
        <taxon>Bacillati</taxon>
        <taxon>Actinomycetota</taxon>
        <taxon>Actinomycetes</taxon>
        <taxon>Micrococcales</taxon>
        <taxon>Microbacteriaceae</taxon>
        <taxon>Protaetiibacter</taxon>
    </lineage>
</organism>
<sequence length="215" mass="23733">MTATRPEKSALVGRYVRLDPYTPADLPALWRALGHPEVFAGGYGGGPEGLPADEAAYAEWAPRYFPHERGITFVVRVASGPHTGEVVGASSMADFDEAKESAHIGWTAYDPRVWGTQVNVEAKLLMLGLLFDHGFGRVKLQADAINERSRAAIQKIGASFEGITRRDQRRADGSWRDAAIFSVLVDEWPEVRAGLERRLEDWGERPVLYRSVPSA</sequence>
<dbReference type="GO" id="GO:0016747">
    <property type="term" value="F:acyltransferase activity, transferring groups other than amino-acyl groups"/>
    <property type="evidence" value="ECO:0007669"/>
    <property type="project" value="InterPro"/>
</dbReference>
<dbReference type="InterPro" id="IPR016181">
    <property type="entry name" value="Acyl_CoA_acyltransferase"/>
</dbReference>
<protein>
    <submittedName>
        <fullName evidence="2">N-acetyltransferase</fullName>
    </submittedName>
</protein>
<dbReference type="InterPro" id="IPR000182">
    <property type="entry name" value="GNAT_dom"/>
</dbReference>
<keyword evidence="3" id="KW-1185">Reference proteome</keyword>